<reference evidence="1 2" key="1">
    <citation type="journal article" date="2018" name="Mol. Biol. Evol.">
        <title>Analysis of the draft genome of the red seaweed Gracilariopsis chorda provides insights into genome size evolution in Rhodophyta.</title>
        <authorList>
            <person name="Lee J."/>
            <person name="Yang E.C."/>
            <person name="Graf L."/>
            <person name="Yang J.H."/>
            <person name="Qiu H."/>
            <person name="Zel Zion U."/>
            <person name="Chan C.X."/>
            <person name="Stephens T.G."/>
            <person name="Weber A.P.M."/>
            <person name="Boo G.H."/>
            <person name="Boo S.M."/>
            <person name="Kim K.M."/>
            <person name="Shin Y."/>
            <person name="Jung M."/>
            <person name="Lee S.J."/>
            <person name="Yim H.S."/>
            <person name="Lee J.H."/>
            <person name="Bhattacharya D."/>
            <person name="Yoon H.S."/>
        </authorList>
    </citation>
    <scope>NUCLEOTIDE SEQUENCE [LARGE SCALE GENOMIC DNA]</scope>
    <source>
        <strain evidence="1 2">SKKU-2015</strain>
        <tissue evidence="1">Whole body</tissue>
    </source>
</reference>
<protein>
    <submittedName>
        <fullName evidence="1">Uncharacterized protein</fullName>
    </submittedName>
</protein>
<gene>
    <name evidence="1" type="ORF">BWQ96_05189</name>
</gene>
<dbReference type="AlphaFoldDB" id="A0A2V3ISE0"/>
<keyword evidence="2" id="KW-1185">Reference proteome</keyword>
<evidence type="ECO:0000313" key="1">
    <source>
        <dbReference type="EMBL" id="PXF45048.1"/>
    </source>
</evidence>
<dbReference type="EMBL" id="NBIV01000072">
    <property type="protein sequence ID" value="PXF45048.1"/>
    <property type="molecule type" value="Genomic_DNA"/>
</dbReference>
<accession>A0A2V3ISE0</accession>
<sequence>MSLDIDFFTPNPNNEFLSLVIAGKSIESWGVKLVQSHDHPGYMWNLMHVYLGYYYIVGPFIETTEQFEILVKIVKRIQPALSVTVNDEFLEFLVFYYCFTVAKFGHLEEKNTFKSEVATALTKLENNQPLVIDFIPNIDRLIVPYPYKYSYTMGTERTD</sequence>
<dbReference type="Proteomes" id="UP000247409">
    <property type="component" value="Unassembled WGS sequence"/>
</dbReference>
<name>A0A2V3ISE0_9FLOR</name>
<organism evidence="1 2">
    <name type="scientific">Gracilariopsis chorda</name>
    <dbReference type="NCBI Taxonomy" id="448386"/>
    <lineage>
        <taxon>Eukaryota</taxon>
        <taxon>Rhodophyta</taxon>
        <taxon>Florideophyceae</taxon>
        <taxon>Rhodymeniophycidae</taxon>
        <taxon>Gracilariales</taxon>
        <taxon>Gracilariaceae</taxon>
        <taxon>Gracilariopsis</taxon>
    </lineage>
</organism>
<evidence type="ECO:0000313" key="2">
    <source>
        <dbReference type="Proteomes" id="UP000247409"/>
    </source>
</evidence>
<proteinExistence type="predicted"/>
<comment type="caution">
    <text evidence="1">The sequence shown here is derived from an EMBL/GenBank/DDBJ whole genome shotgun (WGS) entry which is preliminary data.</text>
</comment>